<dbReference type="GeneID" id="25296393"/>
<reference evidence="2 3" key="1">
    <citation type="submission" date="2015-01" db="EMBL/GenBank/DDBJ databases">
        <title>The Genome Sequence of Rhinocladiella mackenzie CBS 650.93.</title>
        <authorList>
            <consortium name="The Broad Institute Genomics Platform"/>
            <person name="Cuomo C."/>
            <person name="de Hoog S."/>
            <person name="Gorbushina A."/>
            <person name="Stielow B."/>
            <person name="Teixiera M."/>
            <person name="Abouelleil A."/>
            <person name="Chapman S.B."/>
            <person name="Priest M."/>
            <person name="Young S.K."/>
            <person name="Wortman J."/>
            <person name="Nusbaum C."/>
            <person name="Birren B."/>
        </authorList>
    </citation>
    <scope>NUCLEOTIDE SEQUENCE [LARGE SCALE GENOMIC DNA]</scope>
    <source>
        <strain evidence="2 3">CBS 650.93</strain>
    </source>
</reference>
<dbReference type="HOGENOM" id="CLU_2098189_0_0_1"/>
<dbReference type="SUPFAM" id="SSF48173">
    <property type="entry name" value="Cryptochrome/photolyase FAD-binding domain"/>
    <property type="match status" value="1"/>
</dbReference>
<dbReference type="VEuPathDB" id="FungiDB:Z518_08322"/>
<dbReference type="STRING" id="1442369.A0A0D2IGG4"/>
<organism evidence="2 3">
    <name type="scientific">Rhinocladiella mackenziei CBS 650.93</name>
    <dbReference type="NCBI Taxonomy" id="1442369"/>
    <lineage>
        <taxon>Eukaryota</taxon>
        <taxon>Fungi</taxon>
        <taxon>Dikarya</taxon>
        <taxon>Ascomycota</taxon>
        <taxon>Pezizomycotina</taxon>
        <taxon>Eurotiomycetes</taxon>
        <taxon>Chaetothyriomycetidae</taxon>
        <taxon>Chaetothyriales</taxon>
        <taxon>Herpotrichiellaceae</taxon>
        <taxon>Rhinocladiella</taxon>
    </lineage>
</organism>
<feature type="domain" description="Cryptochrome/DNA photolyase FAD-binding" evidence="1">
    <location>
        <begin position="3"/>
        <end position="75"/>
    </location>
</feature>
<sequence length="116" mass="13375">MFSYLCCNLLIDYGSGERYFAATFNGWDLGNATQGREPSYTVFNPIGQVERNDPDGEHIWKEVPELKKEFDKLGYPNQNVDWDEMKQRAAEGLFNSFTIPLDCFIHVPLGRDPQFC</sequence>
<proteinExistence type="predicted"/>
<dbReference type="Pfam" id="PF03441">
    <property type="entry name" value="FAD_binding_7"/>
    <property type="match status" value="1"/>
</dbReference>
<accession>A0A0D2IGG4</accession>
<name>A0A0D2IGG4_9EURO</name>
<dbReference type="AlphaFoldDB" id="A0A0D2IGG4"/>
<evidence type="ECO:0000259" key="1">
    <source>
        <dbReference type="Pfam" id="PF03441"/>
    </source>
</evidence>
<dbReference type="InterPro" id="IPR036134">
    <property type="entry name" value="Crypto/Photolyase_FAD-like_sf"/>
</dbReference>
<keyword evidence="3" id="KW-1185">Reference proteome</keyword>
<gene>
    <name evidence="2" type="ORF">Z518_08322</name>
</gene>
<dbReference type="OrthoDB" id="435881at2759"/>
<dbReference type="Proteomes" id="UP000053617">
    <property type="component" value="Unassembled WGS sequence"/>
</dbReference>
<dbReference type="Gene3D" id="1.10.579.10">
    <property type="entry name" value="DNA Cyclobutane Dipyrimidine Photolyase, subunit A, domain 3"/>
    <property type="match status" value="1"/>
</dbReference>
<evidence type="ECO:0000313" key="3">
    <source>
        <dbReference type="Proteomes" id="UP000053617"/>
    </source>
</evidence>
<dbReference type="InterPro" id="IPR005101">
    <property type="entry name" value="Cryptochr/Photolyase_FAD-bd"/>
</dbReference>
<dbReference type="EMBL" id="KN847480">
    <property type="protein sequence ID" value="KIX02381.1"/>
    <property type="molecule type" value="Genomic_DNA"/>
</dbReference>
<dbReference type="RefSeq" id="XP_013269517.1">
    <property type="nucleotide sequence ID" value="XM_013414063.1"/>
</dbReference>
<protein>
    <recommendedName>
        <fullName evidence="1">Cryptochrome/DNA photolyase FAD-binding domain-containing protein</fullName>
    </recommendedName>
</protein>
<evidence type="ECO:0000313" key="2">
    <source>
        <dbReference type="EMBL" id="KIX02381.1"/>
    </source>
</evidence>